<dbReference type="Proteomes" id="UP001482620">
    <property type="component" value="Unassembled WGS sequence"/>
</dbReference>
<sequence length="118" mass="13449">MVVMVTRKQGLLYSRVGWRHLQSVGDGHPCMCVPIKAALLTEKVSSSSCLQAQNKHLKRKEEPKQALTEGERPVATIERLCCVHHSGPTSRMSILVRDNVIYRSYQYVLVDYNCIMFK</sequence>
<name>A0ABV0SUV3_9TELE</name>
<comment type="caution">
    <text evidence="1">The sequence shown here is derived from an EMBL/GenBank/DDBJ whole genome shotgun (WGS) entry which is preliminary data.</text>
</comment>
<proteinExistence type="predicted"/>
<keyword evidence="2" id="KW-1185">Reference proteome</keyword>
<evidence type="ECO:0000313" key="1">
    <source>
        <dbReference type="EMBL" id="MEQ2224403.1"/>
    </source>
</evidence>
<evidence type="ECO:0000313" key="2">
    <source>
        <dbReference type="Proteomes" id="UP001482620"/>
    </source>
</evidence>
<dbReference type="EMBL" id="JAHRIQ010012034">
    <property type="protein sequence ID" value="MEQ2224403.1"/>
    <property type="molecule type" value="Genomic_DNA"/>
</dbReference>
<accession>A0ABV0SUV3</accession>
<gene>
    <name evidence="1" type="ORF">ILYODFUR_007088</name>
</gene>
<reference evidence="1 2" key="1">
    <citation type="submission" date="2021-06" db="EMBL/GenBank/DDBJ databases">
        <authorList>
            <person name="Palmer J.M."/>
        </authorList>
    </citation>
    <scope>NUCLEOTIDE SEQUENCE [LARGE SCALE GENOMIC DNA]</scope>
    <source>
        <strain evidence="2">if_2019</strain>
        <tissue evidence="1">Muscle</tissue>
    </source>
</reference>
<protein>
    <submittedName>
        <fullName evidence="1">Uncharacterized protein</fullName>
    </submittedName>
</protein>
<organism evidence="1 2">
    <name type="scientific">Ilyodon furcidens</name>
    <name type="common">goldbreast splitfin</name>
    <dbReference type="NCBI Taxonomy" id="33524"/>
    <lineage>
        <taxon>Eukaryota</taxon>
        <taxon>Metazoa</taxon>
        <taxon>Chordata</taxon>
        <taxon>Craniata</taxon>
        <taxon>Vertebrata</taxon>
        <taxon>Euteleostomi</taxon>
        <taxon>Actinopterygii</taxon>
        <taxon>Neopterygii</taxon>
        <taxon>Teleostei</taxon>
        <taxon>Neoteleostei</taxon>
        <taxon>Acanthomorphata</taxon>
        <taxon>Ovalentaria</taxon>
        <taxon>Atherinomorphae</taxon>
        <taxon>Cyprinodontiformes</taxon>
        <taxon>Goodeidae</taxon>
        <taxon>Ilyodon</taxon>
    </lineage>
</organism>